<reference evidence="1 2" key="1">
    <citation type="submission" date="2015-04" db="EMBL/GenBank/DDBJ databases">
        <authorList>
            <person name="Syromyatnikov M.Y."/>
            <person name="Popov V.N."/>
        </authorList>
    </citation>
    <scope>NUCLEOTIDE SEQUENCE [LARGE SCALE GENOMIC DNA]</scope>
</reference>
<keyword evidence="2" id="KW-1185">Reference proteome</keyword>
<organism evidence="1 2">
    <name type="scientific">Clunio marinus</name>
    <dbReference type="NCBI Taxonomy" id="568069"/>
    <lineage>
        <taxon>Eukaryota</taxon>
        <taxon>Metazoa</taxon>
        <taxon>Ecdysozoa</taxon>
        <taxon>Arthropoda</taxon>
        <taxon>Hexapoda</taxon>
        <taxon>Insecta</taxon>
        <taxon>Pterygota</taxon>
        <taxon>Neoptera</taxon>
        <taxon>Endopterygota</taxon>
        <taxon>Diptera</taxon>
        <taxon>Nematocera</taxon>
        <taxon>Chironomoidea</taxon>
        <taxon>Chironomidae</taxon>
        <taxon>Clunio</taxon>
    </lineage>
</organism>
<proteinExistence type="predicted"/>
<protein>
    <submittedName>
        <fullName evidence="1">CLUMA_CG000617, isoform A</fullName>
    </submittedName>
</protein>
<evidence type="ECO:0000313" key="2">
    <source>
        <dbReference type="Proteomes" id="UP000183832"/>
    </source>
</evidence>
<evidence type="ECO:0000313" key="1">
    <source>
        <dbReference type="EMBL" id="CRK86786.1"/>
    </source>
</evidence>
<name>A0A1J1HGV1_9DIPT</name>
<dbReference type="AlphaFoldDB" id="A0A1J1HGV1"/>
<dbReference type="EMBL" id="CVRI01000002">
    <property type="protein sequence ID" value="CRK86786.1"/>
    <property type="molecule type" value="Genomic_DNA"/>
</dbReference>
<accession>A0A1J1HGV1</accession>
<sequence length="73" mass="8790">MKPSINRLSCNKFLDQTALTAFTNFLNVLKTFEVLARLFRFFFKKWSHDRDALRFQINCSLDPDKFTKRLQKE</sequence>
<gene>
    <name evidence="1" type="ORF">CLUMA_CG000617</name>
</gene>
<dbReference type="Proteomes" id="UP000183832">
    <property type="component" value="Unassembled WGS sequence"/>
</dbReference>